<dbReference type="GO" id="GO:0016787">
    <property type="term" value="F:hydrolase activity"/>
    <property type="evidence" value="ECO:0007669"/>
    <property type="project" value="UniProtKB-KW"/>
</dbReference>
<dbReference type="InterPro" id="IPR050698">
    <property type="entry name" value="MBL"/>
</dbReference>
<proteinExistence type="predicted"/>
<accession>A0A1F5EVJ7</accession>
<feature type="domain" description="Metallo-beta-lactamase" evidence="2">
    <location>
        <begin position="14"/>
        <end position="240"/>
    </location>
</feature>
<dbReference type="PANTHER" id="PTHR11203:SF37">
    <property type="entry name" value="INTEGRATOR COMPLEX SUBUNIT 11"/>
    <property type="match status" value="1"/>
</dbReference>
<dbReference type="SMART" id="SM00849">
    <property type="entry name" value="Lactamase_B"/>
    <property type="match status" value="1"/>
</dbReference>
<dbReference type="EMBL" id="MFAH01000027">
    <property type="protein sequence ID" value="OGD71390.1"/>
    <property type="molecule type" value="Genomic_DNA"/>
</dbReference>
<dbReference type="Gene3D" id="3.40.50.10890">
    <property type="match status" value="1"/>
</dbReference>
<organism evidence="4 5">
    <name type="scientific">Candidatus Collierbacteria bacterium RIFCSPHIGHO2_02_FULL_49_10</name>
    <dbReference type="NCBI Taxonomy" id="1817723"/>
    <lineage>
        <taxon>Bacteria</taxon>
        <taxon>Candidatus Collieribacteriota</taxon>
    </lineage>
</organism>
<reference evidence="4 5" key="1">
    <citation type="journal article" date="2016" name="Nat. Commun.">
        <title>Thousands of microbial genomes shed light on interconnected biogeochemical processes in an aquifer system.</title>
        <authorList>
            <person name="Anantharaman K."/>
            <person name="Brown C.T."/>
            <person name="Hug L.A."/>
            <person name="Sharon I."/>
            <person name="Castelle C.J."/>
            <person name="Probst A.J."/>
            <person name="Thomas B.C."/>
            <person name="Singh A."/>
            <person name="Wilkins M.J."/>
            <person name="Karaoz U."/>
            <person name="Brodie E.L."/>
            <person name="Williams K.H."/>
            <person name="Hubbard S.S."/>
            <person name="Banfield J.F."/>
        </authorList>
    </citation>
    <scope>NUCLEOTIDE SEQUENCE [LARGE SCALE GENOMIC DNA]</scope>
</reference>
<evidence type="ECO:0000313" key="4">
    <source>
        <dbReference type="EMBL" id="OGD71390.1"/>
    </source>
</evidence>
<dbReference type="CDD" id="cd16295">
    <property type="entry name" value="TTHA0252-CPSF-like_MBL-fold"/>
    <property type="match status" value="1"/>
</dbReference>
<comment type="caution">
    <text evidence="4">The sequence shown here is derived from an EMBL/GenBank/DDBJ whole genome shotgun (WGS) entry which is preliminary data.</text>
</comment>
<dbReference type="InterPro" id="IPR022712">
    <property type="entry name" value="Beta_Casp"/>
</dbReference>
<evidence type="ECO:0000256" key="1">
    <source>
        <dbReference type="ARBA" id="ARBA00022801"/>
    </source>
</evidence>
<evidence type="ECO:0000313" key="5">
    <source>
        <dbReference type="Proteomes" id="UP000177390"/>
    </source>
</evidence>
<dbReference type="GO" id="GO:0004521">
    <property type="term" value="F:RNA endonuclease activity"/>
    <property type="evidence" value="ECO:0007669"/>
    <property type="project" value="TreeGrafter"/>
</dbReference>
<dbReference type="Proteomes" id="UP000177390">
    <property type="component" value="Unassembled WGS sequence"/>
</dbReference>
<dbReference type="Pfam" id="PF00753">
    <property type="entry name" value="Lactamase_B"/>
    <property type="match status" value="1"/>
</dbReference>
<dbReference type="PANTHER" id="PTHR11203">
    <property type="entry name" value="CLEAVAGE AND POLYADENYLATION SPECIFICITY FACTOR FAMILY MEMBER"/>
    <property type="match status" value="1"/>
</dbReference>
<dbReference type="InterPro" id="IPR011108">
    <property type="entry name" value="RMMBL"/>
</dbReference>
<dbReference type="InterPro" id="IPR036866">
    <property type="entry name" value="RibonucZ/Hydroxyglut_hydro"/>
</dbReference>
<dbReference type="AlphaFoldDB" id="A0A1F5EVJ7"/>
<name>A0A1F5EVJ7_9BACT</name>
<dbReference type="Pfam" id="PF07521">
    <property type="entry name" value="RMMBL"/>
    <property type="match status" value="1"/>
</dbReference>
<dbReference type="InterPro" id="IPR001279">
    <property type="entry name" value="Metallo-B-lactamas"/>
</dbReference>
<keyword evidence="1" id="KW-0378">Hydrolase</keyword>
<dbReference type="Gene3D" id="3.60.15.10">
    <property type="entry name" value="Ribonuclease Z/Hydroxyacylglutathione hydrolase-like"/>
    <property type="match status" value="1"/>
</dbReference>
<dbReference type="SMART" id="SM01027">
    <property type="entry name" value="Beta-Casp"/>
    <property type="match status" value="1"/>
</dbReference>
<protein>
    <recommendedName>
        <fullName evidence="6">MBL fold metallo-hydrolase</fullName>
    </recommendedName>
</protein>
<evidence type="ECO:0008006" key="6">
    <source>
        <dbReference type="Google" id="ProtNLM"/>
    </source>
</evidence>
<evidence type="ECO:0000259" key="2">
    <source>
        <dbReference type="SMART" id="SM00849"/>
    </source>
</evidence>
<dbReference type="Pfam" id="PF10996">
    <property type="entry name" value="Beta-Casp"/>
    <property type="match status" value="1"/>
</dbReference>
<dbReference type="PROSITE" id="PS51257">
    <property type="entry name" value="PROKAR_LIPOPROTEIN"/>
    <property type="match status" value="1"/>
</dbReference>
<evidence type="ECO:0000259" key="3">
    <source>
        <dbReference type="SMART" id="SM01027"/>
    </source>
</evidence>
<sequence length="455" mass="50658">MKRIKFLGAAGMVTGSCYWLENQDNRGLLIDLGMFQGIEEQKTFNNQTLAFSVKELEAMILTHAHLDHCGRMPLLVAAGFAGSIYMTEATRWLVELSLLDAAKVAKENDERRQTHEALFSEEEVEKLLLLFRVVHYDRPFQVGSFEVTMRDAGHILGSASVEIVDKRGVGGPKKIVFSGDLGNTPQDLIKPTEPVTEADLVVMESTYGDRTHSDEDPMTVIAEEINAVEANGGTLLIPAFSLERTQEILHRIDHLKKSKKIKDETVVFLDSPMAIKATMIFKHFAELYNTELADHAKLDDPFDFPSLVLVEKGSESAKIKEIDRAKVIIAGSGMMSGGRIMHHAVDFLPLKTTRLLQVGFQAMGTLGRQIQDGQKKVKVFDHEVEIKAQIRNVTSMSAHADQPKLMNWLSKIKGVTRVFLTHGEDLPRLVLSEKIKNDLGIAEVVMPSMNQAVDL</sequence>
<feature type="domain" description="Beta-Casp" evidence="3">
    <location>
        <begin position="245"/>
        <end position="370"/>
    </location>
</feature>
<dbReference type="SUPFAM" id="SSF56281">
    <property type="entry name" value="Metallo-hydrolase/oxidoreductase"/>
    <property type="match status" value="1"/>
</dbReference>
<gene>
    <name evidence="4" type="ORF">A3D09_02630</name>
</gene>